<feature type="region of interest" description="Disordered" evidence="1">
    <location>
        <begin position="158"/>
        <end position="182"/>
    </location>
</feature>
<dbReference type="AlphaFoldDB" id="A0A835VNA5"/>
<comment type="caution">
    <text evidence="2">The sequence shown here is derived from an EMBL/GenBank/DDBJ whole genome shotgun (WGS) entry which is preliminary data.</text>
</comment>
<evidence type="ECO:0000313" key="2">
    <source>
        <dbReference type="EMBL" id="KAG2423132.1"/>
    </source>
</evidence>
<reference evidence="2" key="1">
    <citation type="journal article" date="2020" name="bioRxiv">
        <title>Comparative genomics of Chlamydomonas.</title>
        <authorList>
            <person name="Craig R.J."/>
            <person name="Hasan A.R."/>
            <person name="Ness R.W."/>
            <person name="Keightley P.D."/>
        </authorList>
    </citation>
    <scope>NUCLEOTIDE SEQUENCE</scope>
    <source>
        <strain evidence="2">SAG 7.73</strain>
    </source>
</reference>
<dbReference type="OrthoDB" id="542456at2759"/>
<sequence length="280" mass="29399">MSSGSSVFSTPTPRELADEQSARALAGFRDLWSNWLRDAGLLLHSHDARPQDPAPELKLLRMRQQLMPKMHALRQEYPCLSKAVFMYNLETGEREGAPVSHWAAVARSMALSPDQLAACLAALTMYRERAAPALAERDRLASEVVAGLRAVCGAAAGSSTADSSEAGRGGGAAPAPAAPAAGPADVTPEAVLRLCEGTEVLSRNISAEGQAIDIVKDFLSNGVMSVVQLARIAVLSYPWFPDALALLTTLEDMHLQRQRQAAAEAAAAAAAEAAAAATAC</sequence>
<gene>
    <name evidence="2" type="ORF">HXX76_015517</name>
</gene>
<protein>
    <submittedName>
        <fullName evidence="2">Uncharacterized protein</fullName>
    </submittedName>
</protein>
<keyword evidence="3" id="KW-1185">Reference proteome</keyword>
<evidence type="ECO:0000313" key="3">
    <source>
        <dbReference type="Proteomes" id="UP000650467"/>
    </source>
</evidence>
<proteinExistence type="predicted"/>
<dbReference type="Proteomes" id="UP000650467">
    <property type="component" value="Unassembled WGS sequence"/>
</dbReference>
<feature type="compositionally biased region" description="Low complexity" evidence="1">
    <location>
        <begin position="173"/>
        <end position="182"/>
    </location>
</feature>
<dbReference type="EMBL" id="JAEHOC010000085">
    <property type="protein sequence ID" value="KAG2423132.1"/>
    <property type="molecule type" value="Genomic_DNA"/>
</dbReference>
<evidence type="ECO:0000256" key="1">
    <source>
        <dbReference type="SAM" id="MobiDB-lite"/>
    </source>
</evidence>
<organism evidence="2 3">
    <name type="scientific">Chlamydomonas incerta</name>
    <dbReference type="NCBI Taxonomy" id="51695"/>
    <lineage>
        <taxon>Eukaryota</taxon>
        <taxon>Viridiplantae</taxon>
        <taxon>Chlorophyta</taxon>
        <taxon>core chlorophytes</taxon>
        <taxon>Chlorophyceae</taxon>
        <taxon>CS clade</taxon>
        <taxon>Chlamydomonadales</taxon>
        <taxon>Chlamydomonadaceae</taxon>
        <taxon>Chlamydomonas</taxon>
    </lineage>
</organism>
<accession>A0A835VNA5</accession>
<name>A0A835VNA5_CHLIN</name>